<sequence>MERLTCIAIDDDMVALKIVSSLVEKTDFLKLVGTYQNSIKGAAAIVELKPDIVFLDVQMPDLTGMEILASLQSKPQVILVTSQEKFAVKAFEFDVADYLVKPIENFGRFLKAVTKAKSNIDDKEPTSSDSKNLFVKSESLLINLNLKEILYVEAYGDYVKIHTKERTHVVYGKLKDTEESLPESEFVRVHRSFIVRIDKIKNIDQGNLQIEDKIIPVSASYRAHLLESIKTL</sequence>
<dbReference type="InterPro" id="IPR001789">
    <property type="entry name" value="Sig_transdc_resp-reg_receiver"/>
</dbReference>
<feature type="modified residue" description="4-aspartylphosphate" evidence="1">
    <location>
        <position position="56"/>
    </location>
</feature>
<dbReference type="Pfam" id="PF00072">
    <property type="entry name" value="Response_reg"/>
    <property type="match status" value="1"/>
</dbReference>
<dbReference type="PANTHER" id="PTHR37299">
    <property type="entry name" value="TRANSCRIPTIONAL REGULATOR-RELATED"/>
    <property type="match status" value="1"/>
</dbReference>
<dbReference type="Gene3D" id="3.40.50.2300">
    <property type="match status" value="1"/>
</dbReference>
<keyword evidence="1" id="KW-0597">Phosphoprotein</keyword>
<evidence type="ECO:0000313" key="5">
    <source>
        <dbReference type="Proteomes" id="UP001610063"/>
    </source>
</evidence>
<dbReference type="RefSeq" id="WP_395416186.1">
    <property type="nucleotide sequence ID" value="NZ_JBIPKE010000012.1"/>
</dbReference>
<evidence type="ECO:0000256" key="1">
    <source>
        <dbReference type="PROSITE-ProRule" id="PRU00169"/>
    </source>
</evidence>
<gene>
    <name evidence="4" type="ORF">ACHKAR_03515</name>
</gene>
<dbReference type="PROSITE" id="PS50110">
    <property type="entry name" value="RESPONSE_REGULATORY"/>
    <property type="match status" value="1"/>
</dbReference>
<dbReference type="EMBL" id="JBIPKE010000012">
    <property type="protein sequence ID" value="MFH6982488.1"/>
    <property type="molecule type" value="Genomic_DNA"/>
</dbReference>
<feature type="domain" description="HTH LytTR-type" evidence="3">
    <location>
        <begin position="133"/>
        <end position="231"/>
    </location>
</feature>
<dbReference type="PANTHER" id="PTHR37299:SF1">
    <property type="entry name" value="STAGE 0 SPORULATION PROTEIN A HOMOLOG"/>
    <property type="match status" value="1"/>
</dbReference>
<comment type="caution">
    <text evidence="4">The sequence shown here is derived from an EMBL/GenBank/DDBJ whole genome shotgun (WGS) entry which is preliminary data.</text>
</comment>
<dbReference type="PROSITE" id="PS50930">
    <property type="entry name" value="HTH_LYTTR"/>
    <property type="match status" value="1"/>
</dbReference>
<proteinExistence type="predicted"/>
<dbReference type="SMART" id="SM00448">
    <property type="entry name" value="REC"/>
    <property type="match status" value="1"/>
</dbReference>
<dbReference type="SMART" id="SM00850">
    <property type="entry name" value="LytTR"/>
    <property type="match status" value="1"/>
</dbReference>
<evidence type="ECO:0000313" key="4">
    <source>
        <dbReference type="EMBL" id="MFH6982488.1"/>
    </source>
</evidence>
<accession>A0ABW7N4H8</accession>
<feature type="domain" description="Response regulatory" evidence="2">
    <location>
        <begin position="5"/>
        <end position="116"/>
    </location>
</feature>
<dbReference type="Proteomes" id="UP001610063">
    <property type="component" value="Unassembled WGS sequence"/>
</dbReference>
<name>A0ABW7N4H8_9BACT</name>
<dbReference type="InterPro" id="IPR011006">
    <property type="entry name" value="CheY-like_superfamily"/>
</dbReference>
<organism evidence="4 5">
    <name type="scientific">Marinoscillum luteum</name>
    <dbReference type="NCBI Taxonomy" id="861051"/>
    <lineage>
        <taxon>Bacteria</taxon>
        <taxon>Pseudomonadati</taxon>
        <taxon>Bacteroidota</taxon>
        <taxon>Cytophagia</taxon>
        <taxon>Cytophagales</taxon>
        <taxon>Reichenbachiellaceae</taxon>
        <taxon>Marinoscillum</taxon>
    </lineage>
</organism>
<dbReference type="SUPFAM" id="SSF52172">
    <property type="entry name" value="CheY-like"/>
    <property type="match status" value="1"/>
</dbReference>
<reference evidence="4 5" key="1">
    <citation type="journal article" date="2013" name="Int. J. Syst. Evol. Microbiol.">
        <title>Marinoscillum luteum sp. nov., isolated from marine sediment.</title>
        <authorList>
            <person name="Cha I.T."/>
            <person name="Park S.J."/>
            <person name="Kim S.J."/>
            <person name="Kim J.G."/>
            <person name="Jung M.Y."/>
            <person name="Shin K.S."/>
            <person name="Kwon K.K."/>
            <person name="Yang S.H."/>
            <person name="Seo Y.S."/>
            <person name="Rhee S.K."/>
        </authorList>
    </citation>
    <scope>NUCLEOTIDE SEQUENCE [LARGE SCALE GENOMIC DNA]</scope>
    <source>
        <strain evidence="4 5">KCTC 23939</strain>
    </source>
</reference>
<protein>
    <submittedName>
        <fullName evidence="4">LytR/AlgR family response regulator transcription factor</fullName>
    </submittedName>
</protein>
<keyword evidence="5" id="KW-1185">Reference proteome</keyword>
<dbReference type="InterPro" id="IPR007492">
    <property type="entry name" value="LytTR_DNA-bd_dom"/>
</dbReference>
<dbReference type="Pfam" id="PF04397">
    <property type="entry name" value="LytTR"/>
    <property type="match status" value="1"/>
</dbReference>
<dbReference type="Gene3D" id="2.40.50.1020">
    <property type="entry name" value="LytTr DNA-binding domain"/>
    <property type="match status" value="1"/>
</dbReference>
<evidence type="ECO:0000259" key="3">
    <source>
        <dbReference type="PROSITE" id="PS50930"/>
    </source>
</evidence>
<evidence type="ECO:0000259" key="2">
    <source>
        <dbReference type="PROSITE" id="PS50110"/>
    </source>
</evidence>
<dbReference type="InterPro" id="IPR046947">
    <property type="entry name" value="LytR-like"/>
</dbReference>